<name>A0AAD8A9W3_DIPPU</name>
<sequence length="418" mass="48014">MVAMLCLIGTIHSLLVQDSEKQNKWLSAFSWYNNGKSLISTKLNADSLPVLHGIRFLSIAWVVMAHSYEYAANLPQLNYLDADTAIRTWKYLALMNSPFAVDTFMVLSGLLLGYVFMKSMEKGVHFNLPMFYLHRILRVWPVLGIIVLFHSTLITKLGDGLLWKYVIINEQSKLCKENWWSTLLFVNNYVHVKKMCFPVSWFLSADMQLYWISPIFLFLLLKKPRFGIGAIMGGIFIGIGINFQQSYYYQDNASIIATRGATNDRYYYTHTRYVAWLIGLLCGYIIYKTTDWRNRVAAGRDQLSKRFVIGGWTYSTVACTAVIHWIYPLQQVNHEYNVIEHSLYLSLSHPLWASGISWIIFACISGYGGFINTLLTWKAMIPLSHLTYCVYLLHFVVLCVVMANTKTSGYVNDAEMVC</sequence>
<feature type="transmembrane region" description="Helical" evidence="1">
    <location>
        <begin position="199"/>
        <end position="221"/>
    </location>
</feature>
<keyword evidence="1" id="KW-0812">Transmembrane</keyword>
<feature type="transmembrane region" description="Helical" evidence="1">
    <location>
        <begin position="351"/>
        <end position="371"/>
    </location>
</feature>
<proteinExistence type="predicted"/>
<dbReference type="AlphaFoldDB" id="A0AAD8A9W3"/>
<dbReference type="Pfam" id="PF01757">
    <property type="entry name" value="Acyl_transf_3"/>
    <property type="match status" value="1"/>
</dbReference>
<accession>A0AAD8A9W3</accession>
<keyword evidence="1" id="KW-1133">Transmembrane helix</keyword>
<dbReference type="InterPro" id="IPR002656">
    <property type="entry name" value="Acyl_transf_3_dom"/>
</dbReference>
<feature type="transmembrane region" description="Helical" evidence="1">
    <location>
        <begin position="307"/>
        <end position="327"/>
    </location>
</feature>
<feature type="transmembrane region" description="Helical" evidence="1">
    <location>
        <begin position="99"/>
        <end position="117"/>
    </location>
</feature>
<keyword evidence="1" id="KW-0472">Membrane</keyword>
<feature type="transmembrane region" description="Helical" evidence="1">
    <location>
        <begin position="267"/>
        <end position="287"/>
    </location>
</feature>
<keyword evidence="4" id="KW-1185">Reference proteome</keyword>
<comment type="caution">
    <text evidence="3">The sequence shown here is derived from an EMBL/GenBank/DDBJ whole genome shotgun (WGS) entry which is preliminary data.</text>
</comment>
<dbReference type="EMBL" id="JASPKZ010002721">
    <property type="protein sequence ID" value="KAJ9594766.1"/>
    <property type="molecule type" value="Genomic_DNA"/>
</dbReference>
<reference evidence="3" key="2">
    <citation type="submission" date="2023-05" db="EMBL/GenBank/DDBJ databases">
        <authorList>
            <person name="Fouks B."/>
        </authorList>
    </citation>
    <scope>NUCLEOTIDE SEQUENCE</scope>
    <source>
        <strain evidence="3">Stay&amp;Tobe</strain>
        <tissue evidence="3">Testes</tissue>
    </source>
</reference>
<dbReference type="PANTHER" id="PTHR11161:SF0">
    <property type="entry name" value="O-ACYLTRANSFERASE LIKE PROTEIN"/>
    <property type="match status" value="1"/>
</dbReference>
<feature type="domain" description="Acyltransferase 3" evidence="2">
    <location>
        <begin position="51"/>
        <end position="398"/>
    </location>
</feature>
<dbReference type="InterPro" id="IPR052728">
    <property type="entry name" value="O2_lipid_transport_reg"/>
</dbReference>
<feature type="transmembrane region" description="Helical" evidence="1">
    <location>
        <begin position="383"/>
        <end position="403"/>
    </location>
</feature>
<dbReference type="Proteomes" id="UP001233999">
    <property type="component" value="Unassembled WGS sequence"/>
</dbReference>
<evidence type="ECO:0000256" key="1">
    <source>
        <dbReference type="SAM" id="Phobius"/>
    </source>
</evidence>
<protein>
    <recommendedName>
        <fullName evidence="2">Acyltransferase 3 domain-containing protein</fullName>
    </recommendedName>
</protein>
<evidence type="ECO:0000313" key="4">
    <source>
        <dbReference type="Proteomes" id="UP001233999"/>
    </source>
</evidence>
<organism evidence="3 4">
    <name type="scientific">Diploptera punctata</name>
    <name type="common">Pacific beetle cockroach</name>
    <dbReference type="NCBI Taxonomy" id="6984"/>
    <lineage>
        <taxon>Eukaryota</taxon>
        <taxon>Metazoa</taxon>
        <taxon>Ecdysozoa</taxon>
        <taxon>Arthropoda</taxon>
        <taxon>Hexapoda</taxon>
        <taxon>Insecta</taxon>
        <taxon>Pterygota</taxon>
        <taxon>Neoptera</taxon>
        <taxon>Polyneoptera</taxon>
        <taxon>Dictyoptera</taxon>
        <taxon>Blattodea</taxon>
        <taxon>Blaberoidea</taxon>
        <taxon>Blaberidae</taxon>
        <taxon>Diplopterinae</taxon>
        <taxon>Diploptera</taxon>
    </lineage>
</organism>
<reference evidence="3" key="1">
    <citation type="journal article" date="2023" name="IScience">
        <title>Live-bearing cockroach genome reveals convergent evolutionary mechanisms linked to viviparity in insects and beyond.</title>
        <authorList>
            <person name="Fouks B."/>
            <person name="Harrison M.C."/>
            <person name="Mikhailova A.A."/>
            <person name="Marchal E."/>
            <person name="English S."/>
            <person name="Carruthers M."/>
            <person name="Jennings E.C."/>
            <person name="Chiamaka E.L."/>
            <person name="Frigard R.A."/>
            <person name="Pippel M."/>
            <person name="Attardo G.M."/>
            <person name="Benoit J.B."/>
            <person name="Bornberg-Bauer E."/>
            <person name="Tobe S.S."/>
        </authorList>
    </citation>
    <scope>NUCLEOTIDE SEQUENCE</scope>
    <source>
        <strain evidence="3">Stay&amp;Tobe</strain>
    </source>
</reference>
<feature type="transmembrane region" description="Helical" evidence="1">
    <location>
        <begin position="137"/>
        <end position="155"/>
    </location>
</feature>
<evidence type="ECO:0000313" key="3">
    <source>
        <dbReference type="EMBL" id="KAJ9594766.1"/>
    </source>
</evidence>
<gene>
    <name evidence="3" type="ORF">L9F63_013926</name>
</gene>
<feature type="transmembrane region" description="Helical" evidence="1">
    <location>
        <begin position="228"/>
        <end position="247"/>
    </location>
</feature>
<dbReference type="GO" id="GO:0016747">
    <property type="term" value="F:acyltransferase activity, transferring groups other than amino-acyl groups"/>
    <property type="evidence" value="ECO:0007669"/>
    <property type="project" value="InterPro"/>
</dbReference>
<dbReference type="PANTHER" id="PTHR11161">
    <property type="entry name" value="O-ACYLTRANSFERASE"/>
    <property type="match status" value="1"/>
</dbReference>
<evidence type="ECO:0000259" key="2">
    <source>
        <dbReference type="Pfam" id="PF01757"/>
    </source>
</evidence>